<keyword evidence="2" id="KW-1185">Reference proteome</keyword>
<dbReference type="Proteomes" id="UP001055811">
    <property type="component" value="Linkage Group LG08"/>
</dbReference>
<gene>
    <name evidence="1" type="ORF">L2E82_44996</name>
</gene>
<protein>
    <submittedName>
        <fullName evidence="1">Uncharacterized protein</fullName>
    </submittedName>
</protein>
<evidence type="ECO:0000313" key="2">
    <source>
        <dbReference type="Proteomes" id="UP001055811"/>
    </source>
</evidence>
<sequence>MLEAPLPSALVIYGGSSEVDKSIEEFQSVLKNDGDDLDSSWSEILGEPHSKDALFVLQHFAGINTVLYFPSLTFKDAGISNGALASLYVQLTNFASALCALYFVDRQGRKRLIIGNHLGMITVKNDGRGSGGGDIGHSQSSCTHLDEI</sequence>
<reference evidence="1 2" key="2">
    <citation type="journal article" date="2022" name="Mol. Ecol. Resour.">
        <title>The genomes of chicory, endive, great burdock and yacon provide insights into Asteraceae paleo-polyploidization history and plant inulin production.</title>
        <authorList>
            <person name="Fan W."/>
            <person name="Wang S."/>
            <person name="Wang H."/>
            <person name="Wang A."/>
            <person name="Jiang F."/>
            <person name="Liu H."/>
            <person name="Zhao H."/>
            <person name="Xu D."/>
            <person name="Zhang Y."/>
        </authorList>
    </citation>
    <scope>NUCLEOTIDE SEQUENCE [LARGE SCALE GENOMIC DNA]</scope>
    <source>
        <strain evidence="2">cv. Punajuju</strain>
        <tissue evidence="1">Leaves</tissue>
    </source>
</reference>
<organism evidence="1 2">
    <name type="scientific">Cichorium intybus</name>
    <name type="common">Chicory</name>
    <dbReference type="NCBI Taxonomy" id="13427"/>
    <lineage>
        <taxon>Eukaryota</taxon>
        <taxon>Viridiplantae</taxon>
        <taxon>Streptophyta</taxon>
        <taxon>Embryophyta</taxon>
        <taxon>Tracheophyta</taxon>
        <taxon>Spermatophyta</taxon>
        <taxon>Magnoliopsida</taxon>
        <taxon>eudicotyledons</taxon>
        <taxon>Gunneridae</taxon>
        <taxon>Pentapetalae</taxon>
        <taxon>asterids</taxon>
        <taxon>campanulids</taxon>
        <taxon>Asterales</taxon>
        <taxon>Asteraceae</taxon>
        <taxon>Cichorioideae</taxon>
        <taxon>Cichorieae</taxon>
        <taxon>Cichoriinae</taxon>
        <taxon>Cichorium</taxon>
    </lineage>
</organism>
<accession>A0ACB8ZRS7</accession>
<proteinExistence type="predicted"/>
<reference evidence="2" key="1">
    <citation type="journal article" date="2022" name="Mol. Ecol. Resour.">
        <title>The genomes of chicory, endive, great burdock and yacon provide insights into Asteraceae palaeo-polyploidization history and plant inulin production.</title>
        <authorList>
            <person name="Fan W."/>
            <person name="Wang S."/>
            <person name="Wang H."/>
            <person name="Wang A."/>
            <person name="Jiang F."/>
            <person name="Liu H."/>
            <person name="Zhao H."/>
            <person name="Xu D."/>
            <person name="Zhang Y."/>
        </authorList>
    </citation>
    <scope>NUCLEOTIDE SEQUENCE [LARGE SCALE GENOMIC DNA]</scope>
    <source>
        <strain evidence="2">cv. Punajuju</strain>
    </source>
</reference>
<dbReference type="EMBL" id="CM042016">
    <property type="protein sequence ID" value="KAI3700370.1"/>
    <property type="molecule type" value="Genomic_DNA"/>
</dbReference>
<evidence type="ECO:0000313" key="1">
    <source>
        <dbReference type="EMBL" id="KAI3700370.1"/>
    </source>
</evidence>
<name>A0ACB8ZRS7_CICIN</name>
<comment type="caution">
    <text evidence="1">The sequence shown here is derived from an EMBL/GenBank/DDBJ whole genome shotgun (WGS) entry which is preliminary data.</text>
</comment>